<gene>
    <name evidence="1" type="ORF">ACFYWW_31745</name>
</gene>
<dbReference type="Proteomes" id="UP001601976">
    <property type="component" value="Unassembled WGS sequence"/>
</dbReference>
<comment type="caution">
    <text evidence="1">The sequence shown here is derived from an EMBL/GenBank/DDBJ whole genome shotgun (WGS) entry which is preliminary data.</text>
</comment>
<reference evidence="1 2" key="1">
    <citation type="submission" date="2024-10" db="EMBL/GenBank/DDBJ databases">
        <title>The Natural Products Discovery Center: Release of the First 8490 Sequenced Strains for Exploring Actinobacteria Biosynthetic Diversity.</title>
        <authorList>
            <person name="Kalkreuter E."/>
            <person name="Kautsar S.A."/>
            <person name="Yang D."/>
            <person name="Bader C.D."/>
            <person name="Teijaro C.N."/>
            <person name="Fluegel L."/>
            <person name="Davis C.M."/>
            <person name="Simpson J.R."/>
            <person name="Lauterbach L."/>
            <person name="Steele A.D."/>
            <person name="Gui C."/>
            <person name="Meng S."/>
            <person name="Li G."/>
            <person name="Viehrig K."/>
            <person name="Ye F."/>
            <person name="Su P."/>
            <person name="Kiefer A.F."/>
            <person name="Nichols A."/>
            <person name="Cepeda A.J."/>
            <person name="Yan W."/>
            <person name="Fan B."/>
            <person name="Jiang Y."/>
            <person name="Adhikari A."/>
            <person name="Zheng C.-J."/>
            <person name="Schuster L."/>
            <person name="Cowan T.M."/>
            <person name="Smanski M.J."/>
            <person name="Chevrette M.G."/>
            <person name="De Carvalho L.P.S."/>
            <person name="Shen B."/>
        </authorList>
    </citation>
    <scope>NUCLEOTIDE SEQUENCE [LARGE SCALE GENOMIC DNA]</scope>
    <source>
        <strain evidence="1 2">NPDC003029</strain>
    </source>
</reference>
<dbReference type="EMBL" id="JBIAPK010000013">
    <property type="protein sequence ID" value="MFF3343225.1"/>
    <property type="molecule type" value="Genomic_DNA"/>
</dbReference>
<accession>A0ABW6RNT4</accession>
<name>A0ABW6RNT4_9ACTN</name>
<protein>
    <submittedName>
        <fullName evidence="1">Uncharacterized protein</fullName>
    </submittedName>
</protein>
<keyword evidence="2" id="KW-1185">Reference proteome</keyword>
<evidence type="ECO:0000313" key="1">
    <source>
        <dbReference type="EMBL" id="MFF3343225.1"/>
    </source>
</evidence>
<evidence type="ECO:0000313" key="2">
    <source>
        <dbReference type="Proteomes" id="UP001601976"/>
    </source>
</evidence>
<proteinExistence type="predicted"/>
<dbReference type="RefSeq" id="WP_387898751.1">
    <property type="nucleotide sequence ID" value="NZ_JBIAPK010000013.1"/>
</dbReference>
<sequence>MATLKEPTPPRRIVPGDVVAAFSEYLGEWTAAQITNLDPDHQLAGVLHLDWSGPEPMSVAELGEVVPLSRTRGSFTGQLAHCHYEWVLPRSYKVIGTLPLLHERPSNSYAFGWGMGLDLALERRRQQGDESKWSDPWAKNVTGTELNDLLAGPADPDEETRRLRVRAVESLDCARLVERYPTLTGLTLIGPVTLSSASSLNELTSLKRLMLSDVFGMVEADCLLPRRVPALESLELVSVPAEYATAMRRLWRPEEPQGVYLRVAKPRKPEWLAENLNNPLRDWDGREQISAAIYKKALAQYKATRRAVLAVLASGYSADVLTPRLVELGEQFGEAFNELDERAGFIETVEREELYDAVDAIVTEAEAESGADLAWAGKGLTEGCESVRDW</sequence>
<organism evidence="1 2">
    <name type="scientific">Streptomyces flavidovirens</name>
    <dbReference type="NCBI Taxonomy" id="67298"/>
    <lineage>
        <taxon>Bacteria</taxon>
        <taxon>Bacillati</taxon>
        <taxon>Actinomycetota</taxon>
        <taxon>Actinomycetes</taxon>
        <taxon>Kitasatosporales</taxon>
        <taxon>Streptomycetaceae</taxon>
        <taxon>Streptomyces</taxon>
    </lineage>
</organism>